<evidence type="ECO:0000313" key="1">
    <source>
        <dbReference type="EMBL" id="MCP1375370.1"/>
    </source>
</evidence>
<dbReference type="InterPro" id="IPR009057">
    <property type="entry name" value="Homeodomain-like_sf"/>
</dbReference>
<organism evidence="1 2">
    <name type="scientific">Dyella lutea</name>
    <dbReference type="NCBI Taxonomy" id="2950441"/>
    <lineage>
        <taxon>Bacteria</taxon>
        <taxon>Pseudomonadati</taxon>
        <taxon>Pseudomonadota</taxon>
        <taxon>Gammaproteobacteria</taxon>
        <taxon>Lysobacterales</taxon>
        <taxon>Rhodanobacteraceae</taxon>
        <taxon>Dyella</taxon>
    </lineage>
</organism>
<dbReference type="EMBL" id="JAMZEK010000003">
    <property type="protein sequence ID" value="MCP1375370.1"/>
    <property type="molecule type" value="Genomic_DNA"/>
</dbReference>
<keyword evidence="2" id="KW-1185">Reference proteome</keyword>
<dbReference type="RefSeq" id="WP_253567816.1">
    <property type="nucleotide sequence ID" value="NZ_JAMZEK010000003.1"/>
</dbReference>
<evidence type="ECO:0008006" key="3">
    <source>
        <dbReference type="Google" id="ProtNLM"/>
    </source>
</evidence>
<evidence type="ECO:0000313" key="2">
    <source>
        <dbReference type="Proteomes" id="UP001204615"/>
    </source>
</evidence>
<name>A0ABT1FDD2_9GAMM</name>
<comment type="caution">
    <text evidence="1">The sequence shown here is derived from an EMBL/GenBank/DDBJ whole genome shotgun (WGS) entry which is preliminary data.</text>
</comment>
<dbReference type="Proteomes" id="UP001204615">
    <property type="component" value="Unassembled WGS sequence"/>
</dbReference>
<dbReference type="SUPFAM" id="SSF46689">
    <property type="entry name" value="Homeodomain-like"/>
    <property type="match status" value="1"/>
</dbReference>
<protein>
    <recommendedName>
        <fullName evidence="3">Mor transcription activator domain-containing protein</fullName>
    </recommendedName>
</protein>
<gene>
    <name evidence="1" type="ORF">NC595_15070</name>
</gene>
<sequence>MSALPLQQIDAADLPPRLAELAELIGLPATLRLVEARGGTRVYVPDTASADHWLVPLIGLPALQQLVAHRPREYLELDRAAAALRAARDRKIIADHAAGASTTKIALECRLTQRQVFNILARAEPEAPEPDLFDQAH</sequence>
<proteinExistence type="predicted"/>
<accession>A0ABT1FDD2</accession>
<reference evidence="1 2" key="1">
    <citation type="submission" date="2022-06" db="EMBL/GenBank/DDBJ databases">
        <title>Dyella sp. Sa strain:Sa Genome sequencing.</title>
        <authorList>
            <person name="Park S."/>
        </authorList>
    </citation>
    <scope>NUCLEOTIDE SEQUENCE [LARGE SCALE GENOMIC DNA]</scope>
    <source>
        <strain evidence="1 2">Sa</strain>
    </source>
</reference>